<evidence type="ECO:0000313" key="4">
    <source>
        <dbReference type="Proteomes" id="UP000319353"/>
    </source>
</evidence>
<dbReference type="EMBL" id="VBAL01000286">
    <property type="protein sequence ID" value="TMI95647.1"/>
    <property type="molecule type" value="Genomic_DNA"/>
</dbReference>
<dbReference type="PROSITE" id="PS51257">
    <property type="entry name" value="PROKAR_LIPOPROTEIN"/>
    <property type="match status" value="1"/>
</dbReference>
<evidence type="ECO:0000256" key="2">
    <source>
        <dbReference type="SAM" id="SignalP"/>
    </source>
</evidence>
<keyword evidence="1" id="KW-0175">Coiled coil</keyword>
<evidence type="ECO:0008006" key="5">
    <source>
        <dbReference type="Google" id="ProtNLM"/>
    </source>
</evidence>
<reference evidence="3 4" key="1">
    <citation type="journal article" date="2019" name="Nat. Microbiol.">
        <title>Mediterranean grassland soil C-N compound turnover is dependent on rainfall and depth, and is mediated by genomically divergent microorganisms.</title>
        <authorList>
            <person name="Diamond S."/>
            <person name="Andeer P.F."/>
            <person name="Li Z."/>
            <person name="Crits-Christoph A."/>
            <person name="Burstein D."/>
            <person name="Anantharaman K."/>
            <person name="Lane K.R."/>
            <person name="Thomas B.C."/>
            <person name="Pan C."/>
            <person name="Northen T.R."/>
            <person name="Banfield J.F."/>
        </authorList>
    </citation>
    <scope>NUCLEOTIDE SEQUENCE [LARGE SCALE GENOMIC DNA]</scope>
    <source>
        <strain evidence="3">NP_4</strain>
    </source>
</reference>
<feature type="coiled-coil region" evidence="1">
    <location>
        <begin position="133"/>
        <end position="160"/>
    </location>
</feature>
<name>A0A537KIQ9_9BACT</name>
<sequence>MLSRSRRAAACLPALLLGLAACQNQPSRETQAKLEQLATVSSERDRLMQEMAENSRLMSQIGAELARVQVPSKRLHVSSESPMRAARDSVIQRIHYIAVKVNESETRLRENEQRIRSLTVLSDSLRATLDSTLANFQNMLESQKATIASLTDQVTQLAAANAALADTVNQLATKTNTVYYVIGTEDELIQRGIIRKEGGSRFLFVLWKSGQTLVPGRELDPSEFRTFNKRQVREITLPDSTRPYRIASRQDLQALETPPNPDGEITGSVLKIADPERFWASSKFLIIVES</sequence>
<dbReference type="Proteomes" id="UP000319353">
    <property type="component" value="Unassembled WGS sequence"/>
</dbReference>
<comment type="caution">
    <text evidence="3">The sequence shown here is derived from an EMBL/GenBank/DDBJ whole genome shotgun (WGS) entry which is preliminary data.</text>
</comment>
<keyword evidence="2" id="KW-0732">Signal</keyword>
<gene>
    <name evidence="3" type="ORF">E6H01_14340</name>
</gene>
<dbReference type="AlphaFoldDB" id="A0A537KIQ9"/>
<organism evidence="3 4">
    <name type="scientific">Candidatus Segetimicrobium genomatis</name>
    <dbReference type="NCBI Taxonomy" id="2569760"/>
    <lineage>
        <taxon>Bacteria</taxon>
        <taxon>Bacillati</taxon>
        <taxon>Candidatus Sysuimicrobiota</taxon>
        <taxon>Candidatus Sysuimicrobiia</taxon>
        <taxon>Candidatus Sysuimicrobiales</taxon>
        <taxon>Candidatus Segetimicrobiaceae</taxon>
        <taxon>Candidatus Segetimicrobium</taxon>
    </lineage>
</organism>
<accession>A0A537KIQ9</accession>
<protein>
    <recommendedName>
        <fullName evidence="5">DUF3450 domain-containing protein</fullName>
    </recommendedName>
</protein>
<evidence type="ECO:0000256" key="1">
    <source>
        <dbReference type="SAM" id="Coils"/>
    </source>
</evidence>
<proteinExistence type="predicted"/>
<evidence type="ECO:0000313" key="3">
    <source>
        <dbReference type="EMBL" id="TMI95647.1"/>
    </source>
</evidence>
<feature type="signal peptide" evidence="2">
    <location>
        <begin position="1"/>
        <end position="23"/>
    </location>
</feature>
<feature type="chain" id="PRO_5021834976" description="DUF3450 domain-containing protein" evidence="2">
    <location>
        <begin position="24"/>
        <end position="290"/>
    </location>
</feature>